<evidence type="ECO:0000256" key="1">
    <source>
        <dbReference type="SAM" id="SignalP"/>
    </source>
</evidence>
<accession>A0ABV7DZC9</accession>
<feature type="chain" id="PRO_5046044752" evidence="1">
    <location>
        <begin position="18"/>
        <end position="394"/>
    </location>
</feature>
<evidence type="ECO:0000313" key="2">
    <source>
        <dbReference type="EMBL" id="MFC3088472.1"/>
    </source>
</evidence>
<gene>
    <name evidence="2" type="ORF">ACFOD6_20730</name>
</gene>
<sequence length="394" mass="42292">MRALTLTLALLAAPASAETLSEEIARSGLAPTEARLAALPAPTNEELFALAGLRFLGGIEAALQLRWQTGMQSDWSELPILRLPIPENPAARPFEPADFTTLLKGLDADMEDARTALAQLGDRPFALDIRLADLWFDIDGDGARSAGEDLGSVAGLILGGGRATGAPVDDPVITFDTADAAWLSAYTNLLSGFASAALAYDPEPAIRRVMESSVAMRALWGDVPPPNAFDMMFGRQVDRIAMVLHALSQTPDKALAADAHAHLLAMIAENRRFWSLVALETDNRNEWVPNATQVSGLGLFVPPETSGRWQAVLADAEKALNGELLIPHWRYGGAAGINLKKAFENPPAVDLVSWIQGEGLLPYAETGTRLSTQSWRDFETLVSGDGVLFAIFLN</sequence>
<keyword evidence="1" id="KW-0732">Signal</keyword>
<name>A0ABV7DZC9_9RHOB</name>
<dbReference type="EMBL" id="JBHRSM010000053">
    <property type="protein sequence ID" value="MFC3088472.1"/>
    <property type="molecule type" value="Genomic_DNA"/>
</dbReference>
<organism evidence="2 3">
    <name type="scientific">Tabrizicola soli</name>
    <dbReference type="NCBI Taxonomy" id="2185115"/>
    <lineage>
        <taxon>Bacteria</taxon>
        <taxon>Pseudomonadati</taxon>
        <taxon>Pseudomonadota</taxon>
        <taxon>Alphaproteobacteria</taxon>
        <taxon>Rhodobacterales</taxon>
        <taxon>Paracoccaceae</taxon>
        <taxon>Tabrizicola</taxon>
    </lineage>
</organism>
<protein>
    <submittedName>
        <fullName evidence="2">Uncharacterized protein</fullName>
    </submittedName>
</protein>
<comment type="caution">
    <text evidence="2">The sequence shown here is derived from an EMBL/GenBank/DDBJ whole genome shotgun (WGS) entry which is preliminary data.</text>
</comment>
<evidence type="ECO:0000313" key="3">
    <source>
        <dbReference type="Proteomes" id="UP001595445"/>
    </source>
</evidence>
<reference evidence="3" key="1">
    <citation type="journal article" date="2019" name="Int. J. Syst. Evol. Microbiol.">
        <title>The Global Catalogue of Microorganisms (GCM) 10K type strain sequencing project: providing services to taxonomists for standard genome sequencing and annotation.</title>
        <authorList>
            <consortium name="The Broad Institute Genomics Platform"/>
            <consortium name="The Broad Institute Genome Sequencing Center for Infectious Disease"/>
            <person name="Wu L."/>
            <person name="Ma J."/>
        </authorList>
    </citation>
    <scope>NUCLEOTIDE SEQUENCE [LARGE SCALE GENOMIC DNA]</scope>
    <source>
        <strain evidence="3">KCTC 62102</strain>
    </source>
</reference>
<feature type="signal peptide" evidence="1">
    <location>
        <begin position="1"/>
        <end position="17"/>
    </location>
</feature>
<proteinExistence type="predicted"/>
<dbReference type="RefSeq" id="WP_197644786.1">
    <property type="nucleotide sequence ID" value="NZ_JAEACP010000012.1"/>
</dbReference>
<dbReference type="Proteomes" id="UP001595445">
    <property type="component" value="Unassembled WGS sequence"/>
</dbReference>
<keyword evidence="3" id="KW-1185">Reference proteome</keyword>